<feature type="transmembrane region" description="Helical" evidence="8">
    <location>
        <begin position="462"/>
        <end position="486"/>
    </location>
</feature>
<comment type="domain">
    <text evidence="8">The PAL motif is required for normal active site conformation.</text>
</comment>
<feature type="region of interest" description="Disordered" evidence="9">
    <location>
        <begin position="228"/>
        <end position="433"/>
    </location>
</feature>
<feature type="transmembrane region" description="Helical" evidence="8">
    <location>
        <begin position="68"/>
        <end position="89"/>
    </location>
</feature>
<comment type="subcellular location">
    <subcellularLocation>
        <location evidence="8">Endoplasmic reticulum membrane</location>
        <topology evidence="8">Multi-pass membrane protein</topology>
    </subcellularLocation>
    <subcellularLocation>
        <location evidence="8">Golgi apparatus membrane</location>
        <topology evidence="8">Multi-pass membrane protein</topology>
    </subcellularLocation>
</comment>
<keyword evidence="8" id="KW-0645">Protease</keyword>
<protein>
    <recommendedName>
        <fullName evidence="8">Presenilin</fullName>
        <ecNumber evidence="8">3.4.23.-</ecNumber>
    </recommendedName>
</protein>
<keyword evidence="7 8" id="KW-0472">Membrane</keyword>
<evidence type="ECO:0000256" key="7">
    <source>
        <dbReference type="ARBA" id="ARBA00023136"/>
    </source>
</evidence>
<feature type="transmembrane region" description="Helical" evidence="8">
    <location>
        <begin position="160"/>
        <end position="176"/>
    </location>
</feature>
<evidence type="ECO:0000256" key="5">
    <source>
        <dbReference type="ARBA" id="ARBA00022989"/>
    </source>
</evidence>
<evidence type="ECO:0000256" key="4">
    <source>
        <dbReference type="ARBA" id="ARBA00022976"/>
    </source>
</evidence>
<dbReference type="Pfam" id="PF01080">
    <property type="entry name" value="Presenilin"/>
    <property type="match status" value="1"/>
</dbReference>
<dbReference type="SMART" id="SM00730">
    <property type="entry name" value="PSN"/>
    <property type="match status" value="1"/>
</dbReference>
<keyword evidence="6 8" id="KW-0333">Golgi apparatus</keyword>
<organism evidence="10 11">
    <name type="scientific">Coccomyxa viridis</name>
    <dbReference type="NCBI Taxonomy" id="1274662"/>
    <lineage>
        <taxon>Eukaryota</taxon>
        <taxon>Viridiplantae</taxon>
        <taxon>Chlorophyta</taxon>
        <taxon>core chlorophytes</taxon>
        <taxon>Trebouxiophyceae</taxon>
        <taxon>Trebouxiophyceae incertae sedis</taxon>
        <taxon>Coccomyxaceae</taxon>
        <taxon>Coccomyxa</taxon>
    </lineage>
</organism>
<name>A0ABP1FQ33_9CHLO</name>
<feature type="compositionally biased region" description="Pro residues" evidence="9">
    <location>
        <begin position="413"/>
        <end position="424"/>
    </location>
</feature>
<evidence type="ECO:0000256" key="3">
    <source>
        <dbReference type="ARBA" id="ARBA00022824"/>
    </source>
</evidence>
<dbReference type="PRINTS" id="PR01072">
    <property type="entry name" value="PRESENILIN"/>
</dbReference>
<dbReference type="PANTHER" id="PTHR10202">
    <property type="entry name" value="PRESENILIN"/>
    <property type="match status" value="1"/>
</dbReference>
<comment type="similarity">
    <text evidence="1 8">Belongs to the peptidase A22A family.</text>
</comment>
<evidence type="ECO:0000313" key="11">
    <source>
        <dbReference type="Proteomes" id="UP001497392"/>
    </source>
</evidence>
<feature type="compositionally biased region" description="Basic and acidic residues" evidence="9">
    <location>
        <begin position="279"/>
        <end position="294"/>
    </location>
</feature>
<feature type="transmembrane region" description="Helical" evidence="8">
    <location>
        <begin position="133"/>
        <end position="153"/>
    </location>
</feature>
<feature type="compositionally biased region" description="Polar residues" evidence="9">
    <location>
        <begin position="238"/>
        <end position="252"/>
    </location>
</feature>
<dbReference type="InterPro" id="IPR001108">
    <property type="entry name" value="Peptidase_A22A"/>
</dbReference>
<feature type="compositionally biased region" description="Polar residues" evidence="9">
    <location>
        <begin position="356"/>
        <end position="367"/>
    </location>
</feature>
<dbReference type="InterPro" id="IPR006639">
    <property type="entry name" value="Preselin/SPP"/>
</dbReference>
<keyword evidence="3 8" id="KW-0256">Endoplasmic reticulum</keyword>
<keyword evidence="8" id="KW-0378">Hydrolase</keyword>
<keyword evidence="2 8" id="KW-0812">Transmembrane</keyword>
<feature type="transmembrane region" description="Helical" evidence="8">
    <location>
        <begin position="492"/>
        <end position="511"/>
    </location>
</feature>
<dbReference type="PANTHER" id="PTHR10202:SF13">
    <property type="entry name" value="PRESENILIN HOMOLOG"/>
    <property type="match status" value="1"/>
</dbReference>
<comment type="subunit">
    <text evidence="8">Homodimer.</text>
</comment>
<gene>
    <name evidence="10" type="primary">g3739</name>
    <name evidence="10" type="ORF">VP750_LOCUS3190</name>
</gene>
<feature type="compositionally biased region" description="Low complexity" evidence="9">
    <location>
        <begin position="268"/>
        <end position="278"/>
    </location>
</feature>
<evidence type="ECO:0000256" key="6">
    <source>
        <dbReference type="ARBA" id="ARBA00023034"/>
    </source>
</evidence>
<evidence type="ECO:0000256" key="2">
    <source>
        <dbReference type="ARBA" id="ARBA00022692"/>
    </source>
</evidence>
<keyword evidence="11" id="KW-1185">Reference proteome</keyword>
<dbReference type="EC" id="3.4.23.-" evidence="8"/>
<sequence length="525" mass="55974">MEKSILESLGQEVVEIVSPVSICMALTVLLVRLLNPEGNSDTAAIFIASAYYSEKADDSTGTKLAGSVINAAIFVVIVGLMTFVLVLLFKYGCVRFIYAYMGFAGFSIFFFLTGIISLQLIEKAQLQLDAFSFVYFLYNFAVVGVGSLFFWPAPVLLKQGYLVVTGVVTAYMFTFVPEWTTWTLLIAMALYDLYAVLVPGGPLKVLVELAIERDQDIPALIYEGRPTARRNVGPPQTMAWSESQHPARQLQPTPGPQVGGEGDRTNQAGEAAAPSSVAAERKDRLGEQRPRGLEDGSAVQPAAGAAAVEQRNGTESSAGTQNETLDSSASINGTEGGQEGPCDAQSGRDNVEHGSSAPQTGNNVELSKSSRESDGAAADTANGEEQPLLGRDPDNRQSSSSSHAPQGRHALPIPLPAAPLPPPMHAEDDEDDEFGLPDSIKLGLGDFIFYSVLVGRAAMYDILTVFASYLAIVAGLGITLLLLAVAKKALPALPISIALGVSFYFTARLLLEPFLLPLSSNLLMF</sequence>
<keyword evidence="5 8" id="KW-1133">Transmembrane helix</keyword>
<dbReference type="EMBL" id="CAXHTA020000005">
    <property type="protein sequence ID" value="CAL5221531.1"/>
    <property type="molecule type" value="Genomic_DNA"/>
</dbReference>
<dbReference type="InterPro" id="IPR042524">
    <property type="entry name" value="Presenilin_C"/>
</dbReference>
<feature type="transmembrane region" description="Helical" evidence="8">
    <location>
        <begin position="12"/>
        <end position="34"/>
    </location>
</feature>
<reference evidence="10 11" key="1">
    <citation type="submission" date="2024-06" db="EMBL/GenBank/DDBJ databases">
        <authorList>
            <person name="Kraege A."/>
            <person name="Thomma B."/>
        </authorList>
    </citation>
    <scope>NUCLEOTIDE SEQUENCE [LARGE SCALE GENOMIC DNA]</scope>
</reference>
<proteinExistence type="inferred from homology"/>
<accession>A0ABP1FQ33</accession>
<dbReference type="Gene3D" id="1.10.472.100">
    <property type="entry name" value="Presenilin"/>
    <property type="match status" value="1"/>
</dbReference>
<feature type="transmembrane region" description="Helical" evidence="8">
    <location>
        <begin position="96"/>
        <end position="121"/>
    </location>
</feature>
<feature type="compositionally biased region" description="Polar residues" evidence="9">
    <location>
        <begin position="311"/>
        <end position="333"/>
    </location>
</feature>
<evidence type="ECO:0000313" key="10">
    <source>
        <dbReference type="EMBL" id="CAL5221531.1"/>
    </source>
</evidence>
<evidence type="ECO:0000256" key="1">
    <source>
        <dbReference type="ARBA" id="ARBA00008604"/>
    </source>
</evidence>
<evidence type="ECO:0000256" key="9">
    <source>
        <dbReference type="SAM" id="MobiDB-lite"/>
    </source>
</evidence>
<keyword evidence="4 8" id="KW-0914">Notch signaling pathway</keyword>
<comment type="caution">
    <text evidence="10">The sequence shown here is derived from an EMBL/GenBank/DDBJ whole genome shotgun (WGS) entry which is preliminary data.</text>
</comment>
<evidence type="ECO:0000256" key="8">
    <source>
        <dbReference type="RuleBase" id="RU361148"/>
    </source>
</evidence>
<dbReference type="Proteomes" id="UP001497392">
    <property type="component" value="Unassembled WGS sequence"/>
</dbReference>
<comment type="function">
    <text evidence="8">Probable subunit of the gamma-secretase complex, an endoprotease complex that catalyzes the intramembrane cleavage of integral membrane proteins such as Notch receptors.</text>
</comment>